<gene>
    <name evidence="1" type="ORF">FWK35_00009723</name>
</gene>
<evidence type="ECO:0000313" key="1">
    <source>
        <dbReference type="EMBL" id="KAF0753495.1"/>
    </source>
</evidence>
<dbReference type="EMBL" id="VUJU01004712">
    <property type="protein sequence ID" value="KAF0753495.1"/>
    <property type="molecule type" value="Genomic_DNA"/>
</dbReference>
<comment type="caution">
    <text evidence="1">The sequence shown here is derived from an EMBL/GenBank/DDBJ whole genome shotgun (WGS) entry which is preliminary data.</text>
</comment>
<protein>
    <submittedName>
        <fullName evidence="1">Retrovirus-related Pol polyprotein LINE-1</fullName>
    </submittedName>
</protein>
<proteinExistence type="predicted"/>
<reference evidence="1 2" key="1">
    <citation type="submission" date="2019-08" db="EMBL/GenBank/DDBJ databases">
        <title>Whole genome of Aphis craccivora.</title>
        <authorList>
            <person name="Voronova N.V."/>
            <person name="Shulinski R.S."/>
            <person name="Bandarenka Y.V."/>
            <person name="Zhorov D.G."/>
            <person name="Warner D."/>
        </authorList>
    </citation>
    <scope>NUCLEOTIDE SEQUENCE [LARGE SCALE GENOMIC DNA]</scope>
    <source>
        <strain evidence="1">180601</strain>
        <tissue evidence="1">Whole Body</tissue>
    </source>
</reference>
<name>A0A6G0YDB8_APHCR</name>
<dbReference type="OrthoDB" id="6622829at2759"/>
<sequence length="120" mass="13974">MKEELREKSIGGIRVNDMLIQMLHFSNDIPMIAGSEEDLGNMLTKMNDSCKEYGMKINKKKTKILICRSKITRNEKSETDIKCRIAQAKQAFYKKKHLFTANTVNLKTRKTNTYKNVYVH</sequence>
<organism evidence="1 2">
    <name type="scientific">Aphis craccivora</name>
    <name type="common">Cowpea aphid</name>
    <dbReference type="NCBI Taxonomy" id="307492"/>
    <lineage>
        <taxon>Eukaryota</taxon>
        <taxon>Metazoa</taxon>
        <taxon>Ecdysozoa</taxon>
        <taxon>Arthropoda</taxon>
        <taxon>Hexapoda</taxon>
        <taxon>Insecta</taxon>
        <taxon>Pterygota</taxon>
        <taxon>Neoptera</taxon>
        <taxon>Paraneoptera</taxon>
        <taxon>Hemiptera</taxon>
        <taxon>Sternorrhyncha</taxon>
        <taxon>Aphidomorpha</taxon>
        <taxon>Aphidoidea</taxon>
        <taxon>Aphididae</taxon>
        <taxon>Aphidini</taxon>
        <taxon>Aphis</taxon>
        <taxon>Aphis</taxon>
    </lineage>
</organism>
<evidence type="ECO:0000313" key="2">
    <source>
        <dbReference type="Proteomes" id="UP000478052"/>
    </source>
</evidence>
<accession>A0A6G0YDB8</accession>
<dbReference type="AlphaFoldDB" id="A0A6G0YDB8"/>
<keyword evidence="2" id="KW-1185">Reference proteome</keyword>
<dbReference type="Proteomes" id="UP000478052">
    <property type="component" value="Unassembled WGS sequence"/>
</dbReference>